<evidence type="ECO:0000313" key="2">
    <source>
        <dbReference type="Proteomes" id="UP001241472"/>
    </source>
</evidence>
<gene>
    <name evidence="1" type="ORF">J2T09_004571</name>
</gene>
<accession>A0ABT9PZ89</accession>
<protein>
    <submittedName>
        <fullName evidence="1">Uncharacterized protein</fullName>
    </submittedName>
</protein>
<evidence type="ECO:0000313" key="1">
    <source>
        <dbReference type="EMBL" id="MDP9839791.1"/>
    </source>
</evidence>
<dbReference type="Proteomes" id="UP001241472">
    <property type="component" value="Unassembled WGS sequence"/>
</dbReference>
<proteinExistence type="predicted"/>
<dbReference type="EMBL" id="JAUSRF010000019">
    <property type="protein sequence ID" value="MDP9839791.1"/>
    <property type="molecule type" value="Genomic_DNA"/>
</dbReference>
<name>A0ABT9PZ89_9HYPH</name>
<comment type="caution">
    <text evidence="1">The sequence shown here is derived from an EMBL/GenBank/DDBJ whole genome shotgun (WGS) entry which is preliminary data.</text>
</comment>
<organism evidence="1 2">
    <name type="scientific">Neorhizobium huautlense</name>
    <dbReference type="NCBI Taxonomy" id="67774"/>
    <lineage>
        <taxon>Bacteria</taxon>
        <taxon>Pseudomonadati</taxon>
        <taxon>Pseudomonadota</taxon>
        <taxon>Alphaproteobacteria</taxon>
        <taxon>Hyphomicrobiales</taxon>
        <taxon>Rhizobiaceae</taxon>
        <taxon>Rhizobium/Agrobacterium group</taxon>
        <taxon>Neorhizobium</taxon>
    </lineage>
</organism>
<sequence>MDFCLDCATTIIGASACLGHGLVGVEIDLFVFDRPPKPFDEHVVPPALLPSIEMAISAFLSTAVKPMILTCLTTDSLCSRSIIPFRPAIPPCRAHRTKIFLQGQFADLGVKRFHIDGRTRRFRFRFIAENAGRTLKGWSFHCLI</sequence>
<keyword evidence="2" id="KW-1185">Reference proteome</keyword>
<reference evidence="1 2" key="1">
    <citation type="submission" date="2023-07" db="EMBL/GenBank/DDBJ databases">
        <title>Sorghum-associated microbial communities from plants grown in Nebraska, USA.</title>
        <authorList>
            <person name="Schachtman D."/>
        </authorList>
    </citation>
    <scope>NUCLEOTIDE SEQUENCE [LARGE SCALE GENOMIC DNA]</scope>
    <source>
        <strain evidence="1 2">DS1307</strain>
    </source>
</reference>